<name>A0A8H8R2F5_9HELO</name>
<comment type="similarity">
    <text evidence="2">Belongs to the CCC1 family.</text>
</comment>
<dbReference type="PANTHER" id="PTHR31851">
    <property type="entry name" value="FE(2+)/MN(2+) TRANSPORTER PCL1"/>
    <property type="match status" value="1"/>
</dbReference>
<gene>
    <name evidence="7" type="primary">VIT1.1</name>
    <name evidence="7" type="ORF">LHYA1_G004788</name>
</gene>
<dbReference type="GeneID" id="41984986"/>
<dbReference type="OrthoDB" id="73465at2759"/>
<evidence type="ECO:0000256" key="5">
    <source>
        <dbReference type="ARBA" id="ARBA00023136"/>
    </source>
</evidence>
<evidence type="ECO:0000313" key="7">
    <source>
        <dbReference type="EMBL" id="TVY26836.1"/>
    </source>
</evidence>
<dbReference type="InterPro" id="IPR008217">
    <property type="entry name" value="Ccc1_fam"/>
</dbReference>
<evidence type="ECO:0000313" key="8">
    <source>
        <dbReference type="Proteomes" id="UP000431533"/>
    </source>
</evidence>
<evidence type="ECO:0000256" key="4">
    <source>
        <dbReference type="ARBA" id="ARBA00022989"/>
    </source>
</evidence>
<dbReference type="RefSeq" id="XP_031005624.1">
    <property type="nucleotide sequence ID" value="XM_031149743.1"/>
</dbReference>
<protein>
    <submittedName>
        <fullName evidence="7">Vacuolar iron transporter protein</fullName>
    </submittedName>
</protein>
<dbReference type="GO" id="GO:0005384">
    <property type="term" value="F:manganese ion transmembrane transporter activity"/>
    <property type="evidence" value="ECO:0007669"/>
    <property type="project" value="InterPro"/>
</dbReference>
<keyword evidence="3 6" id="KW-0812">Transmembrane</keyword>
<feature type="transmembrane region" description="Helical" evidence="6">
    <location>
        <begin position="90"/>
        <end position="112"/>
    </location>
</feature>
<evidence type="ECO:0000256" key="6">
    <source>
        <dbReference type="SAM" id="Phobius"/>
    </source>
</evidence>
<evidence type="ECO:0000256" key="2">
    <source>
        <dbReference type="ARBA" id="ARBA00007049"/>
    </source>
</evidence>
<keyword evidence="4 6" id="KW-1133">Transmembrane helix</keyword>
<feature type="transmembrane region" description="Helical" evidence="6">
    <location>
        <begin position="118"/>
        <end position="143"/>
    </location>
</feature>
<accession>A0A8H8R2F5</accession>
<organism evidence="7 8">
    <name type="scientific">Lachnellula hyalina</name>
    <dbReference type="NCBI Taxonomy" id="1316788"/>
    <lineage>
        <taxon>Eukaryota</taxon>
        <taxon>Fungi</taxon>
        <taxon>Dikarya</taxon>
        <taxon>Ascomycota</taxon>
        <taxon>Pezizomycotina</taxon>
        <taxon>Leotiomycetes</taxon>
        <taxon>Helotiales</taxon>
        <taxon>Lachnaceae</taxon>
        <taxon>Lachnellula</taxon>
    </lineage>
</organism>
<keyword evidence="5 6" id="KW-0472">Membrane</keyword>
<keyword evidence="8" id="KW-1185">Reference proteome</keyword>
<dbReference type="Proteomes" id="UP000431533">
    <property type="component" value="Unassembled WGS sequence"/>
</dbReference>
<dbReference type="GO" id="GO:0012505">
    <property type="term" value="C:endomembrane system"/>
    <property type="evidence" value="ECO:0007669"/>
    <property type="project" value="UniProtKB-SubCell"/>
</dbReference>
<dbReference type="GO" id="GO:0030026">
    <property type="term" value="P:intracellular manganese ion homeostasis"/>
    <property type="evidence" value="ECO:0007669"/>
    <property type="project" value="InterPro"/>
</dbReference>
<reference evidence="7 8" key="1">
    <citation type="submission" date="2018-05" db="EMBL/GenBank/DDBJ databases">
        <title>Genome sequencing and assembly of the regulated plant pathogen Lachnellula willkommii and related sister species for the development of diagnostic species identification markers.</title>
        <authorList>
            <person name="Giroux E."/>
            <person name="Bilodeau G."/>
        </authorList>
    </citation>
    <scope>NUCLEOTIDE SEQUENCE [LARGE SCALE GENOMIC DNA]</scope>
    <source>
        <strain evidence="7 8">CBS 185.66</strain>
    </source>
</reference>
<comment type="subcellular location">
    <subcellularLocation>
        <location evidence="1">Endomembrane system</location>
        <topology evidence="1">Multi-pass membrane protein</topology>
    </subcellularLocation>
</comment>
<evidence type="ECO:0000256" key="1">
    <source>
        <dbReference type="ARBA" id="ARBA00004127"/>
    </source>
</evidence>
<comment type="caution">
    <text evidence="7">The sequence shown here is derived from an EMBL/GenBank/DDBJ whole genome shotgun (WGS) entry which is preliminary data.</text>
</comment>
<proteinExistence type="inferred from homology"/>
<dbReference type="Pfam" id="PF01988">
    <property type="entry name" value="VIT1"/>
    <property type="match status" value="1"/>
</dbReference>
<dbReference type="AlphaFoldDB" id="A0A8H8R2F5"/>
<evidence type="ECO:0000256" key="3">
    <source>
        <dbReference type="ARBA" id="ARBA00022692"/>
    </source>
</evidence>
<sequence length="312" mass="34349">MFPIIRRIASAFVLNSTCVSAKRRSLMMESKTSTFQSEPTSEIALAPKMMDISGQDMPHREDHKHPGPYMRGYHTGVLGWIDRALCSHGWAVFVGIPPFLPLGLSIYCNYRILGSAKLVIIGGLAELFSGAISMGLGGLLAALTERSHYFAEEQRERDEVRVMPQLEREEIYVLMEEYDVGRDAITPFVDALVANEDKWVKFMMDFELKMEKVEKKQVWISAGALAGSYFAGGLIPMVPYFAMKSVTDALFVSIGVTVLMLLVFGFVKNKKTVGTTRSGFKGAAQTLVTGVLAAGASYGIVRALDSRDPVLT</sequence>
<dbReference type="EMBL" id="QGMH01000061">
    <property type="protein sequence ID" value="TVY26836.1"/>
    <property type="molecule type" value="Genomic_DNA"/>
</dbReference>
<feature type="transmembrane region" description="Helical" evidence="6">
    <location>
        <begin position="218"/>
        <end position="243"/>
    </location>
</feature>
<feature type="transmembrane region" description="Helical" evidence="6">
    <location>
        <begin position="249"/>
        <end position="267"/>
    </location>
</feature>
<feature type="transmembrane region" description="Helical" evidence="6">
    <location>
        <begin position="279"/>
        <end position="301"/>
    </location>
</feature>